<evidence type="ECO:0000313" key="10">
    <source>
        <dbReference type="Proteomes" id="UP000741863"/>
    </source>
</evidence>
<organism evidence="9 10">
    <name type="scientific">Geomicrobium sediminis</name>
    <dbReference type="NCBI Taxonomy" id="1347788"/>
    <lineage>
        <taxon>Bacteria</taxon>
        <taxon>Bacillati</taxon>
        <taxon>Bacillota</taxon>
        <taxon>Bacilli</taxon>
        <taxon>Bacillales</taxon>
        <taxon>Geomicrobium</taxon>
    </lineage>
</organism>
<accession>A0ABS2PBQ1</accession>
<dbReference type="CDD" id="cd00130">
    <property type="entry name" value="PAS"/>
    <property type="match status" value="1"/>
</dbReference>
<dbReference type="PROSITE" id="PS00688">
    <property type="entry name" value="SIGMA54_INTERACT_3"/>
    <property type="match status" value="1"/>
</dbReference>
<dbReference type="CDD" id="cd00009">
    <property type="entry name" value="AAA"/>
    <property type="match status" value="1"/>
</dbReference>
<proteinExistence type="predicted"/>
<dbReference type="SMART" id="SM00382">
    <property type="entry name" value="AAA"/>
    <property type="match status" value="1"/>
</dbReference>
<dbReference type="InterPro" id="IPR035965">
    <property type="entry name" value="PAS-like_dom_sf"/>
</dbReference>
<keyword evidence="10" id="KW-1185">Reference proteome</keyword>
<dbReference type="PROSITE" id="PS50113">
    <property type="entry name" value="PAC"/>
    <property type="match status" value="1"/>
</dbReference>
<sequence length="698" mass="78785">MLMEQLRPIYTIPEHSDEITEYLQECKEPFLFLEKDNQLQAYVELKDSDGIQSRKDLELVSTSMHNVGVIQPDQSFTLPLIFHLMGEPIVIVHDESESPIGFIEREDVLIELFQREHHNANLLKILLSSIPMGMFIVDKNERIMNSNDKALQMIRSTHKQVVGKSAGEVFQQDHVHRVFTYGETLLNQILITDEMGILVDYSPIKNGTGEVEGAIIIVQDLPMVEQMAMEIEFVKDLNRDLNAVLSTMYDEVLIVDKDGTLLRHSDKYIEGLWPDGIDALVGKNLLEVDLQGLPPSVTKLVLKQQKKVSVVQEIPSGDKVLAIGNPVFNARGELERIIIASRDITENIQLKSELRQTKAISNRYKEELESLKNQQTPKHTLIYASERMERIMKNIEKLSMFSSTVLIHGETGVGKELIAKSIHEKSARSSEPFLALNCGSIPESLLESELFGYTKGSFTGADSKGKPGYFQQADRGVLFLDEIGDIPMSLQVKLLRVLQEGEVVPIGSQTPIPVDVQIIAATHRNLDEMVQEGSFREDLFYRINVVPIHVPPLRERPDDIPLLAYHFIRKLNERYQMRHSFSPDALSLLETYAWPGNIRELQNVVERLFVTADDDLISAEAASQFLRVEKVMKPSATSPVLASVMPLNDAKQLVENQLLRLAMEQFKTTTKAARALGISQSAVSRKWAKLQSETSARE</sequence>
<dbReference type="InterPro" id="IPR025662">
    <property type="entry name" value="Sigma_54_int_dom_ATP-bd_1"/>
</dbReference>
<dbReference type="InterPro" id="IPR025944">
    <property type="entry name" value="Sigma_54_int_dom_CS"/>
</dbReference>
<evidence type="ECO:0000259" key="6">
    <source>
        <dbReference type="PROSITE" id="PS50045"/>
    </source>
</evidence>
<protein>
    <submittedName>
        <fullName evidence="9">Transcriptional regulator with PAS, ATPase and Fis domain</fullName>
    </submittedName>
</protein>
<evidence type="ECO:0000256" key="5">
    <source>
        <dbReference type="SAM" id="Coils"/>
    </source>
</evidence>
<name>A0ABS2PBQ1_9BACL</name>
<evidence type="ECO:0000259" key="8">
    <source>
        <dbReference type="PROSITE" id="PS50113"/>
    </source>
</evidence>
<dbReference type="InterPro" id="IPR000700">
    <property type="entry name" value="PAS-assoc_C"/>
</dbReference>
<feature type="domain" description="PAS" evidence="7">
    <location>
        <begin position="119"/>
        <end position="193"/>
    </location>
</feature>
<gene>
    <name evidence="9" type="ORF">JOD17_001514</name>
</gene>
<evidence type="ECO:0000313" key="9">
    <source>
        <dbReference type="EMBL" id="MBM7632421.1"/>
    </source>
</evidence>
<dbReference type="Gene3D" id="3.40.50.300">
    <property type="entry name" value="P-loop containing nucleotide triphosphate hydrolases"/>
    <property type="match status" value="1"/>
</dbReference>
<dbReference type="RefSeq" id="WP_204696624.1">
    <property type="nucleotide sequence ID" value="NZ_JAFBEC010000003.1"/>
</dbReference>
<dbReference type="Pfam" id="PF13426">
    <property type="entry name" value="PAS_9"/>
    <property type="match status" value="1"/>
</dbReference>
<dbReference type="InterPro" id="IPR002078">
    <property type="entry name" value="Sigma_54_int"/>
</dbReference>
<dbReference type="InterPro" id="IPR058031">
    <property type="entry name" value="AAA_lid_NorR"/>
</dbReference>
<reference evidence="9 10" key="1">
    <citation type="submission" date="2021-01" db="EMBL/GenBank/DDBJ databases">
        <title>Genomic Encyclopedia of Type Strains, Phase IV (KMG-IV): sequencing the most valuable type-strain genomes for metagenomic binning, comparative biology and taxonomic classification.</title>
        <authorList>
            <person name="Goeker M."/>
        </authorList>
    </citation>
    <scope>NUCLEOTIDE SEQUENCE [LARGE SCALE GENOMIC DNA]</scope>
    <source>
        <strain evidence="9 10">DSM 25540</strain>
    </source>
</reference>
<evidence type="ECO:0000256" key="2">
    <source>
        <dbReference type="ARBA" id="ARBA00022840"/>
    </source>
</evidence>
<evidence type="ECO:0000259" key="7">
    <source>
        <dbReference type="PROSITE" id="PS50112"/>
    </source>
</evidence>
<dbReference type="EMBL" id="JAFBEC010000003">
    <property type="protein sequence ID" value="MBM7632421.1"/>
    <property type="molecule type" value="Genomic_DNA"/>
</dbReference>
<dbReference type="SUPFAM" id="SSF46689">
    <property type="entry name" value="Homeodomain-like"/>
    <property type="match status" value="1"/>
</dbReference>
<dbReference type="PANTHER" id="PTHR32071">
    <property type="entry name" value="TRANSCRIPTIONAL REGULATORY PROTEIN"/>
    <property type="match status" value="1"/>
</dbReference>
<dbReference type="Gene3D" id="1.10.10.60">
    <property type="entry name" value="Homeodomain-like"/>
    <property type="match status" value="1"/>
</dbReference>
<keyword evidence="4" id="KW-0804">Transcription</keyword>
<feature type="domain" description="PAC" evidence="8">
    <location>
        <begin position="304"/>
        <end position="356"/>
    </location>
</feature>
<dbReference type="PROSITE" id="PS50045">
    <property type="entry name" value="SIGMA54_INTERACT_4"/>
    <property type="match status" value="1"/>
</dbReference>
<evidence type="ECO:0000256" key="3">
    <source>
        <dbReference type="ARBA" id="ARBA00023015"/>
    </source>
</evidence>
<keyword evidence="2" id="KW-0067">ATP-binding</keyword>
<feature type="domain" description="Sigma-54 factor interaction" evidence="6">
    <location>
        <begin position="381"/>
        <end position="610"/>
    </location>
</feature>
<evidence type="ECO:0000256" key="4">
    <source>
        <dbReference type="ARBA" id="ARBA00023163"/>
    </source>
</evidence>
<dbReference type="Proteomes" id="UP000741863">
    <property type="component" value="Unassembled WGS sequence"/>
</dbReference>
<comment type="caution">
    <text evidence="9">The sequence shown here is derived from an EMBL/GenBank/DDBJ whole genome shotgun (WGS) entry which is preliminary data.</text>
</comment>
<keyword evidence="5" id="KW-0175">Coiled coil</keyword>
<dbReference type="InterPro" id="IPR003593">
    <property type="entry name" value="AAA+_ATPase"/>
</dbReference>
<dbReference type="Gene3D" id="1.10.8.60">
    <property type="match status" value="1"/>
</dbReference>
<dbReference type="SUPFAM" id="SSF52540">
    <property type="entry name" value="P-loop containing nucleoside triphosphate hydrolases"/>
    <property type="match status" value="1"/>
</dbReference>
<feature type="coiled-coil region" evidence="5">
    <location>
        <begin position="347"/>
        <end position="374"/>
    </location>
</feature>
<dbReference type="InterPro" id="IPR009057">
    <property type="entry name" value="Homeodomain-like_sf"/>
</dbReference>
<dbReference type="SUPFAM" id="SSF55785">
    <property type="entry name" value="PYP-like sensor domain (PAS domain)"/>
    <property type="match status" value="1"/>
</dbReference>
<evidence type="ECO:0000256" key="1">
    <source>
        <dbReference type="ARBA" id="ARBA00022741"/>
    </source>
</evidence>
<keyword evidence="3" id="KW-0805">Transcription regulation</keyword>
<dbReference type="SMART" id="SM00091">
    <property type="entry name" value="PAS"/>
    <property type="match status" value="1"/>
</dbReference>
<dbReference type="PROSITE" id="PS50112">
    <property type="entry name" value="PAS"/>
    <property type="match status" value="1"/>
</dbReference>
<dbReference type="Pfam" id="PF25601">
    <property type="entry name" value="AAA_lid_14"/>
    <property type="match status" value="1"/>
</dbReference>
<keyword evidence="1" id="KW-0547">Nucleotide-binding</keyword>
<dbReference type="Pfam" id="PF00158">
    <property type="entry name" value="Sigma54_activat"/>
    <property type="match status" value="1"/>
</dbReference>
<dbReference type="InterPro" id="IPR000014">
    <property type="entry name" value="PAS"/>
</dbReference>
<dbReference type="InterPro" id="IPR027417">
    <property type="entry name" value="P-loop_NTPase"/>
</dbReference>
<dbReference type="Gene3D" id="3.30.450.20">
    <property type="entry name" value="PAS domain"/>
    <property type="match status" value="2"/>
</dbReference>
<dbReference type="PROSITE" id="PS00675">
    <property type="entry name" value="SIGMA54_INTERACT_1"/>
    <property type="match status" value="1"/>
</dbReference>